<sequence length="79" mass="8734">MSLLSMLDGQQGATPCSASGCTAAATHAVHWRNPRIHSIDRVKTWAACDEHRDTLAEWLRSRAFPVVVTRFGETVERVA</sequence>
<name>A0AA87RE53_9MICO</name>
<dbReference type="Proteomes" id="UP000321749">
    <property type="component" value="Unassembled WGS sequence"/>
</dbReference>
<evidence type="ECO:0000313" key="2">
    <source>
        <dbReference type="Proteomes" id="UP000321749"/>
    </source>
</evidence>
<comment type="caution">
    <text evidence="1">The sequence shown here is derived from an EMBL/GenBank/DDBJ whole genome shotgun (WGS) entry which is preliminary data.</text>
</comment>
<proteinExistence type="predicted"/>
<organism evidence="1 2">
    <name type="scientific">Agrococcus baldri</name>
    <dbReference type="NCBI Taxonomy" id="153730"/>
    <lineage>
        <taxon>Bacteria</taxon>
        <taxon>Bacillati</taxon>
        <taxon>Actinomycetota</taxon>
        <taxon>Actinomycetes</taxon>
        <taxon>Micrococcales</taxon>
        <taxon>Microbacteriaceae</taxon>
        <taxon>Agrococcus</taxon>
    </lineage>
</organism>
<accession>A0AA87RE53</accession>
<protein>
    <recommendedName>
        <fullName evidence="3">Acetone carboxylase</fullName>
    </recommendedName>
</protein>
<evidence type="ECO:0008006" key="3">
    <source>
        <dbReference type="Google" id="ProtNLM"/>
    </source>
</evidence>
<dbReference type="RefSeq" id="WP_318279304.1">
    <property type="nucleotide sequence ID" value="NZ_BJUU01000023.1"/>
</dbReference>
<evidence type="ECO:0000313" key="1">
    <source>
        <dbReference type="EMBL" id="GEK81259.1"/>
    </source>
</evidence>
<dbReference type="EMBL" id="BJUU01000023">
    <property type="protein sequence ID" value="GEK81259.1"/>
    <property type="molecule type" value="Genomic_DNA"/>
</dbReference>
<keyword evidence="2" id="KW-1185">Reference proteome</keyword>
<gene>
    <name evidence="1" type="ORF">ABA31_26100</name>
</gene>
<dbReference type="AlphaFoldDB" id="A0AA87RE53"/>
<reference evidence="1 2" key="1">
    <citation type="submission" date="2019-07" db="EMBL/GenBank/DDBJ databases">
        <title>Whole genome shotgun sequence of Agrococcus baldri NBRC 103055.</title>
        <authorList>
            <person name="Hosoyama A."/>
            <person name="Uohara A."/>
            <person name="Ohji S."/>
            <person name="Ichikawa N."/>
        </authorList>
    </citation>
    <scope>NUCLEOTIDE SEQUENCE [LARGE SCALE GENOMIC DNA]</scope>
    <source>
        <strain evidence="1 2">NBRC 103055</strain>
    </source>
</reference>